<sequence>MDFNIGRIVGLLLRTLPFLFLRLLVYMGITLAYIVFTGGGAGIGWLFGKAASSGATGAFWGGLAGFGLTSAVLYWAREYLLYLVKAGHIAVLAQLLDGKQIPGGRGQIDYASRIVKERFAESSVLFGVDQLVKGILRVFNRVTMRVANFLPIPGLEPLMKLANAVINTSLTYVDEIILAHNVRTGSTNPWASSRDAVVLYAQNYKTMLKNAIFVTVIVWLLTLAIFVLVFAPVAALASLFPGIAGFWTFALAAVTAWGLKAALVDPFAMAALMQVYFKVTRDQAPDPAWSAKLEKMSDKFRKLKEKALSAAPGPAASTATAEPVVASLPAAQEAVEDTPA</sequence>
<feature type="transmembrane region" description="Helical" evidence="1">
    <location>
        <begin position="58"/>
        <end position="76"/>
    </location>
</feature>
<dbReference type="EMBL" id="AVPS01000004">
    <property type="protein sequence ID" value="KGM52155.1"/>
    <property type="molecule type" value="Genomic_DNA"/>
</dbReference>
<keyword evidence="1" id="KW-0472">Membrane</keyword>
<feature type="transmembrane region" description="Helical" evidence="1">
    <location>
        <begin position="239"/>
        <end position="259"/>
    </location>
</feature>
<dbReference type="AlphaFoldDB" id="A0A0A0EPH6"/>
<keyword evidence="3" id="KW-1185">Reference proteome</keyword>
<evidence type="ECO:0000256" key="1">
    <source>
        <dbReference type="SAM" id="Phobius"/>
    </source>
</evidence>
<dbReference type="STRING" id="1122185.N792_07460"/>
<evidence type="ECO:0000313" key="2">
    <source>
        <dbReference type="EMBL" id="KGM52155.1"/>
    </source>
</evidence>
<name>A0A0A0EPH6_9GAMM</name>
<keyword evidence="1" id="KW-0812">Transmembrane</keyword>
<dbReference type="eggNOG" id="ENOG502Z84N">
    <property type="taxonomic scope" value="Bacteria"/>
</dbReference>
<dbReference type="Proteomes" id="UP000030017">
    <property type="component" value="Unassembled WGS sequence"/>
</dbReference>
<dbReference type="RefSeq" id="WP_036193382.1">
    <property type="nucleotide sequence ID" value="NZ_AVPS01000004.1"/>
</dbReference>
<keyword evidence="1" id="KW-1133">Transmembrane helix</keyword>
<protein>
    <recommendedName>
        <fullName evidence="4">Transmembrane protein</fullName>
    </recommendedName>
</protein>
<accession>A0A0A0EPH6</accession>
<gene>
    <name evidence="2" type="ORF">N792_07460</name>
</gene>
<feature type="transmembrane region" description="Helical" evidence="1">
    <location>
        <begin position="211"/>
        <end position="233"/>
    </location>
</feature>
<comment type="caution">
    <text evidence="2">The sequence shown here is derived from an EMBL/GenBank/DDBJ whole genome shotgun (WGS) entry which is preliminary data.</text>
</comment>
<feature type="transmembrane region" description="Helical" evidence="1">
    <location>
        <begin position="20"/>
        <end position="46"/>
    </location>
</feature>
<proteinExistence type="predicted"/>
<reference evidence="2 3" key="1">
    <citation type="submission" date="2013-08" db="EMBL/GenBank/DDBJ databases">
        <title>Genome sequencing of Lysobacter.</title>
        <authorList>
            <person name="Zhang S."/>
            <person name="Wang G."/>
        </authorList>
    </citation>
    <scope>NUCLEOTIDE SEQUENCE [LARGE SCALE GENOMIC DNA]</scope>
    <source>
        <strain evidence="2 3">Ko07</strain>
    </source>
</reference>
<evidence type="ECO:0008006" key="4">
    <source>
        <dbReference type="Google" id="ProtNLM"/>
    </source>
</evidence>
<evidence type="ECO:0000313" key="3">
    <source>
        <dbReference type="Proteomes" id="UP000030017"/>
    </source>
</evidence>
<organism evidence="2 3">
    <name type="scientific">Lysobacter concretionis Ko07 = DSM 16239</name>
    <dbReference type="NCBI Taxonomy" id="1122185"/>
    <lineage>
        <taxon>Bacteria</taxon>
        <taxon>Pseudomonadati</taxon>
        <taxon>Pseudomonadota</taxon>
        <taxon>Gammaproteobacteria</taxon>
        <taxon>Lysobacterales</taxon>
        <taxon>Lysobacteraceae</taxon>
        <taxon>Novilysobacter</taxon>
    </lineage>
</organism>